<feature type="transmembrane region" description="Helical" evidence="1">
    <location>
        <begin position="46"/>
        <end position="70"/>
    </location>
</feature>
<dbReference type="RefSeq" id="WP_170095148.1">
    <property type="nucleotide sequence ID" value="NZ_WOYG01000001.1"/>
</dbReference>
<dbReference type="EMBL" id="WOYG01000001">
    <property type="protein sequence ID" value="NLV11468.1"/>
    <property type="molecule type" value="Genomic_DNA"/>
</dbReference>
<organism evidence="2 3">
    <name type="scientific">Halomicrobium mukohataei</name>
    <dbReference type="NCBI Taxonomy" id="57705"/>
    <lineage>
        <taxon>Archaea</taxon>
        <taxon>Methanobacteriati</taxon>
        <taxon>Methanobacteriota</taxon>
        <taxon>Stenosarchaea group</taxon>
        <taxon>Halobacteria</taxon>
        <taxon>Halobacteriales</taxon>
        <taxon>Haloarculaceae</taxon>
        <taxon>Halomicrobium</taxon>
    </lineage>
</organism>
<keyword evidence="1" id="KW-1133">Transmembrane helix</keyword>
<keyword evidence="1" id="KW-0812">Transmembrane</keyword>
<dbReference type="PANTHER" id="PTHR31272">
    <property type="entry name" value="CYTOCHROME C-TYPE BIOGENESIS PROTEIN HI_1454-RELATED"/>
    <property type="match status" value="1"/>
</dbReference>
<sequence length="219" mass="21681">MSDIAVAGVLAFAAGAGISTFFAPCAFPLLPGYVGYYVQRREGSGPTVAAAAVAGLGALGSLSVVAALVLAVGEPIKRALPVFEPLVGVALVGFGATALLGRGPELRIGLPRRPRSLLGFGLFGAIYAVAAAGCVVPLLVGVVTQALAFESAISVLVVAVYALGVTLPLVGVTLLAGVGVDLWHGLGTHTGRIQQAAAVVMILAGLGQFALGVSEVGVV</sequence>
<evidence type="ECO:0000313" key="2">
    <source>
        <dbReference type="EMBL" id="NLV11468.1"/>
    </source>
</evidence>
<protein>
    <submittedName>
        <fullName evidence="2">Cytochrome C biogenesis protein</fullName>
    </submittedName>
</protein>
<name>A0A847UK09_9EURY</name>
<reference evidence="2" key="1">
    <citation type="submission" date="2019-12" db="EMBL/GenBank/DDBJ databases">
        <title>Whole-genome sequence of Halomicrobium mukohataei pws1.</title>
        <authorList>
            <person name="Verma D.K."/>
            <person name="Gopal K."/>
            <person name="Prasad E.S."/>
        </authorList>
    </citation>
    <scope>NUCLEOTIDE SEQUENCE</scope>
    <source>
        <strain evidence="2">Pws1</strain>
    </source>
</reference>
<feature type="transmembrane region" description="Helical" evidence="1">
    <location>
        <begin position="196"/>
        <end position="218"/>
    </location>
</feature>
<dbReference type="InterPro" id="IPR051790">
    <property type="entry name" value="Cytochrome_c-biogenesis_DsbD"/>
</dbReference>
<accession>A0A847UK09</accession>
<dbReference type="AlphaFoldDB" id="A0A847UK09"/>
<dbReference type="Proteomes" id="UP000608662">
    <property type="component" value="Unassembled WGS sequence"/>
</dbReference>
<proteinExistence type="predicted"/>
<feature type="transmembrane region" description="Helical" evidence="1">
    <location>
        <begin position="82"/>
        <end position="100"/>
    </location>
</feature>
<dbReference type="OrthoDB" id="205803at2157"/>
<keyword evidence="1" id="KW-0472">Membrane</keyword>
<feature type="transmembrane region" description="Helical" evidence="1">
    <location>
        <begin position="155"/>
        <end position="176"/>
    </location>
</feature>
<gene>
    <name evidence="2" type="ORF">GOC74_16185</name>
</gene>
<evidence type="ECO:0000256" key="1">
    <source>
        <dbReference type="SAM" id="Phobius"/>
    </source>
</evidence>
<evidence type="ECO:0000313" key="3">
    <source>
        <dbReference type="Proteomes" id="UP000608662"/>
    </source>
</evidence>
<dbReference type="PANTHER" id="PTHR31272:SF9">
    <property type="entry name" value="BLL1027 PROTEIN"/>
    <property type="match status" value="1"/>
</dbReference>
<feature type="transmembrane region" description="Helical" evidence="1">
    <location>
        <begin position="120"/>
        <end position="143"/>
    </location>
</feature>
<comment type="caution">
    <text evidence="2">The sequence shown here is derived from an EMBL/GenBank/DDBJ whole genome shotgun (WGS) entry which is preliminary data.</text>
</comment>